<proteinExistence type="predicted"/>
<keyword evidence="2" id="KW-1185">Reference proteome</keyword>
<accession>A0ACB0JIK4</accession>
<gene>
    <name evidence="1" type="ORF">MILVUS5_LOCUS12705</name>
</gene>
<organism evidence="1 2">
    <name type="scientific">Trifolium pratense</name>
    <name type="common">Red clover</name>
    <dbReference type="NCBI Taxonomy" id="57577"/>
    <lineage>
        <taxon>Eukaryota</taxon>
        <taxon>Viridiplantae</taxon>
        <taxon>Streptophyta</taxon>
        <taxon>Embryophyta</taxon>
        <taxon>Tracheophyta</taxon>
        <taxon>Spermatophyta</taxon>
        <taxon>Magnoliopsida</taxon>
        <taxon>eudicotyledons</taxon>
        <taxon>Gunneridae</taxon>
        <taxon>Pentapetalae</taxon>
        <taxon>rosids</taxon>
        <taxon>fabids</taxon>
        <taxon>Fabales</taxon>
        <taxon>Fabaceae</taxon>
        <taxon>Papilionoideae</taxon>
        <taxon>50 kb inversion clade</taxon>
        <taxon>NPAAA clade</taxon>
        <taxon>Hologalegina</taxon>
        <taxon>IRL clade</taxon>
        <taxon>Trifolieae</taxon>
        <taxon>Trifolium</taxon>
    </lineage>
</organism>
<protein>
    <submittedName>
        <fullName evidence="1">Uncharacterized protein</fullName>
    </submittedName>
</protein>
<evidence type="ECO:0000313" key="2">
    <source>
        <dbReference type="Proteomes" id="UP001177021"/>
    </source>
</evidence>
<dbReference type="EMBL" id="CASHSV030000034">
    <property type="protein sequence ID" value="CAJ2643482.1"/>
    <property type="molecule type" value="Genomic_DNA"/>
</dbReference>
<reference evidence="1" key="1">
    <citation type="submission" date="2023-10" db="EMBL/GenBank/DDBJ databases">
        <authorList>
            <person name="Rodriguez Cubillos JULIANA M."/>
            <person name="De Vega J."/>
        </authorList>
    </citation>
    <scope>NUCLEOTIDE SEQUENCE</scope>
</reference>
<sequence>MGIKFISWILLLHLLCSHGDQARELDEQTEKKSLEIHHDIDRRLMVFFTLKDLKVGKIMQIYFPKRDPSTSPKLWPKEKAESLPFSSNQLSYLLKFFSFSQGSPQAMAMEDTLRQCESKPIKGEVIFCATSLESMLEFTQNVVGSNSEVQVLTTFHKTKSSVTFQNYTIVEILMEILPPKTKMVACHSLPYPYAVFYCHSTESEKNRVFRVSLVGENNGDIVEAMAVCHLDTSQWAPNHVSFQILGVTPGSSSVCHFFPAQDFIWIPKFKTQASSTM</sequence>
<evidence type="ECO:0000313" key="1">
    <source>
        <dbReference type="EMBL" id="CAJ2643482.1"/>
    </source>
</evidence>
<name>A0ACB0JIK4_TRIPR</name>
<comment type="caution">
    <text evidence="1">The sequence shown here is derived from an EMBL/GenBank/DDBJ whole genome shotgun (WGS) entry which is preliminary data.</text>
</comment>
<dbReference type="Proteomes" id="UP001177021">
    <property type="component" value="Unassembled WGS sequence"/>
</dbReference>